<comment type="similarity">
    <text evidence="1">Belongs to the Fur family.</text>
</comment>
<dbReference type="GO" id="GO:0003700">
    <property type="term" value="F:DNA-binding transcription factor activity"/>
    <property type="evidence" value="ECO:0007669"/>
    <property type="project" value="InterPro"/>
</dbReference>
<dbReference type="GO" id="GO:1900376">
    <property type="term" value="P:regulation of secondary metabolite biosynthetic process"/>
    <property type="evidence" value="ECO:0007669"/>
    <property type="project" value="TreeGrafter"/>
</dbReference>
<evidence type="ECO:0000256" key="3">
    <source>
        <dbReference type="ARBA" id="ARBA00022833"/>
    </source>
</evidence>
<dbReference type="PANTHER" id="PTHR33202:SF7">
    <property type="entry name" value="FERRIC UPTAKE REGULATION PROTEIN"/>
    <property type="match status" value="1"/>
</dbReference>
<feature type="binding site" evidence="7">
    <location>
        <position position="134"/>
    </location>
    <ligand>
        <name>Zn(2+)</name>
        <dbReference type="ChEBI" id="CHEBI:29105"/>
    </ligand>
</feature>
<sequence>MNKLIEKLRERRISVTPQRLAILANLENRRDHPTAEQIYQDVRRQMPSISFNTVYKTLEVLCQKGLIIKVNPLHEVARYDSDIGYHAHLICRNCHFIVDLHEYEAPVPALSEEAKAGFRLEQQSLIFWGLCPRCQKK</sequence>
<proteinExistence type="inferred from homology"/>
<keyword evidence="6" id="KW-0804">Transcription</keyword>
<dbReference type="AlphaFoldDB" id="A0A7C3ZBC0"/>
<keyword evidence="4" id="KW-0805">Transcription regulation</keyword>
<dbReference type="Gene3D" id="3.30.1490.190">
    <property type="match status" value="1"/>
</dbReference>
<protein>
    <submittedName>
        <fullName evidence="8">Transcriptional repressor</fullName>
    </submittedName>
</protein>
<feature type="binding site" evidence="7">
    <location>
        <position position="94"/>
    </location>
    <ligand>
        <name>Zn(2+)</name>
        <dbReference type="ChEBI" id="CHEBI:29105"/>
    </ligand>
</feature>
<evidence type="ECO:0000313" key="8">
    <source>
        <dbReference type="EMBL" id="HGF34693.1"/>
    </source>
</evidence>
<dbReference type="GO" id="GO:0008270">
    <property type="term" value="F:zinc ion binding"/>
    <property type="evidence" value="ECO:0007669"/>
    <property type="project" value="TreeGrafter"/>
</dbReference>
<dbReference type="GO" id="GO:0000976">
    <property type="term" value="F:transcription cis-regulatory region binding"/>
    <property type="evidence" value="ECO:0007669"/>
    <property type="project" value="TreeGrafter"/>
</dbReference>
<dbReference type="GO" id="GO:0045892">
    <property type="term" value="P:negative regulation of DNA-templated transcription"/>
    <property type="evidence" value="ECO:0007669"/>
    <property type="project" value="TreeGrafter"/>
</dbReference>
<dbReference type="Pfam" id="PF01475">
    <property type="entry name" value="FUR"/>
    <property type="match status" value="1"/>
</dbReference>
<evidence type="ECO:0000256" key="2">
    <source>
        <dbReference type="ARBA" id="ARBA00022491"/>
    </source>
</evidence>
<comment type="caution">
    <text evidence="8">The sequence shown here is derived from an EMBL/GenBank/DDBJ whole genome shotgun (WGS) entry which is preliminary data.</text>
</comment>
<dbReference type="SUPFAM" id="SSF46785">
    <property type="entry name" value="Winged helix' DNA-binding domain"/>
    <property type="match status" value="1"/>
</dbReference>
<keyword evidence="2" id="KW-0678">Repressor</keyword>
<keyword evidence="3 7" id="KW-0862">Zinc</keyword>
<keyword evidence="7" id="KW-0479">Metal-binding</keyword>
<feature type="binding site" evidence="7">
    <location>
        <position position="131"/>
    </location>
    <ligand>
        <name>Zn(2+)</name>
        <dbReference type="ChEBI" id="CHEBI:29105"/>
    </ligand>
</feature>
<dbReference type="EMBL" id="DTMF01000247">
    <property type="protein sequence ID" value="HGF34693.1"/>
    <property type="molecule type" value="Genomic_DNA"/>
</dbReference>
<dbReference type="PANTHER" id="PTHR33202">
    <property type="entry name" value="ZINC UPTAKE REGULATION PROTEIN"/>
    <property type="match status" value="1"/>
</dbReference>
<comment type="cofactor">
    <cofactor evidence="7">
        <name>Zn(2+)</name>
        <dbReference type="ChEBI" id="CHEBI:29105"/>
    </cofactor>
    <text evidence="7">Binds 1 zinc ion per subunit.</text>
</comment>
<dbReference type="CDD" id="cd07153">
    <property type="entry name" value="Fur_like"/>
    <property type="match status" value="1"/>
</dbReference>
<keyword evidence="5" id="KW-0238">DNA-binding</keyword>
<evidence type="ECO:0000256" key="4">
    <source>
        <dbReference type="ARBA" id="ARBA00023015"/>
    </source>
</evidence>
<reference evidence="8" key="1">
    <citation type="journal article" date="2020" name="mSystems">
        <title>Genome- and Community-Level Interaction Insights into Carbon Utilization and Element Cycling Functions of Hydrothermarchaeota in Hydrothermal Sediment.</title>
        <authorList>
            <person name="Zhou Z."/>
            <person name="Liu Y."/>
            <person name="Xu W."/>
            <person name="Pan J."/>
            <person name="Luo Z.H."/>
            <person name="Li M."/>
        </authorList>
    </citation>
    <scope>NUCLEOTIDE SEQUENCE [LARGE SCALE GENOMIC DNA]</scope>
    <source>
        <strain evidence="8">SpSt-897</strain>
    </source>
</reference>
<dbReference type="InterPro" id="IPR043135">
    <property type="entry name" value="Fur_C"/>
</dbReference>
<evidence type="ECO:0000256" key="1">
    <source>
        <dbReference type="ARBA" id="ARBA00007957"/>
    </source>
</evidence>
<name>A0A7C3ZBC0_9BACT</name>
<evidence type="ECO:0000256" key="6">
    <source>
        <dbReference type="ARBA" id="ARBA00023163"/>
    </source>
</evidence>
<dbReference type="InterPro" id="IPR036388">
    <property type="entry name" value="WH-like_DNA-bd_sf"/>
</dbReference>
<accession>A0A7C3ZBC0</accession>
<dbReference type="Gene3D" id="1.10.10.10">
    <property type="entry name" value="Winged helix-like DNA-binding domain superfamily/Winged helix DNA-binding domain"/>
    <property type="match status" value="1"/>
</dbReference>
<organism evidence="8">
    <name type="scientific">Desulfobacca acetoxidans</name>
    <dbReference type="NCBI Taxonomy" id="60893"/>
    <lineage>
        <taxon>Bacteria</taxon>
        <taxon>Pseudomonadati</taxon>
        <taxon>Thermodesulfobacteriota</taxon>
        <taxon>Desulfobaccia</taxon>
        <taxon>Desulfobaccales</taxon>
        <taxon>Desulfobaccaceae</taxon>
        <taxon>Desulfobacca</taxon>
    </lineage>
</organism>
<evidence type="ECO:0000256" key="5">
    <source>
        <dbReference type="ARBA" id="ARBA00023125"/>
    </source>
</evidence>
<feature type="binding site" evidence="7">
    <location>
        <position position="91"/>
    </location>
    <ligand>
        <name>Zn(2+)</name>
        <dbReference type="ChEBI" id="CHEBI:29105"/>
    </ligand>
</feature>
<dbReference type="InterPro" id="IPR002481">
    <property type="entry name" value="FUR"/>
</dbReference>
<evidence type="ECO:0000256" key="7">
    <source>
        <dbReference type="PIRSR" id="PIRSR602481-1"/>
    </source>
</evidence>
<dbReference type="InterPro" id="IPR036390">
    <property type="entry name" value="WH_DNA-bd_sf"/>
</dbReference>
<gene>
    <name evidence="8" type="ORF">ENW96_09945</name>
</gene>